<name>A0A841K0I9_9BACT</name>
<feature type="region of interest" description="Disordered" evidence="1">
    <location>
        <begin position="1"/>
        <end position="21"/>
    </location>
</feature>
<dbReference type="EMBL" id="JACHEK010000003">
    <property type="protein sequence ID" value="MBB6143764.1"/>
    <property type="molecule type" value="Genomic_DNA"/>
</dbReference>
<evidence type="ECO:0000256" key="2">
    <source>
        <dbReference type="SAM" id="Phobius"/>
    </source>
</evidence>
<keyword evidence="2" id="KW-0472">Membrane</keyword>
<evidence type="ECO:0000313" key="4">
    <source>
        <dbReference type="Proteomes" id="UP000538666"/>
    </source>
</evidence>
<keyword evidence="2" id="KW-1133">Transmembrane helix</keyword>
<protein>
    <submittedName>
        <fullName evidence="3">Uncharacterized protein</fullName>
    </submittedName>
</protein>
<gene>
    <name evidence="3" type="ORF">HNQ77_001713</name>
</gene>
<organism evidence="3 4">
    <name type="scientific">Silvibacterium bohemicum</name>
    <dbReference type="NCBI Taxonomy" id="1577686"/>
    <lineage>
        <taxon>Bacteria</taxon>
        <taxon>Pseudomonadati</taxon>
        <taxon>Acidobacteriota</taxon>
        <taxon>Terriglobia</taxon>
        <taxon>Terriglobales</taxon>
        <taxon>Acidobacteriaceae</taxon>
        <taxon>Silvibacterium</taxon>
    </lineage>
</organism>
<dbReference type="AlphaFoldDB" id="A0A841K0I9"/>
<keyword evidence="4" id="KW-1185">Reference proteome</keyword>
<reference evidence="3 4" key="1">
    <citation type="submission" date="2020-08" db="EMBL/GenBank/DDBJ databases">
        <title>Genomic Encyclopedia of Type Strains, Phase IV (KMG-IV): sequencing the most valuable type-strain genomes for metagenomic binning, comparative biology and taxonomic classification.</title>
        <authorList>
            <person name="Goeker M."/>
        </authorList>
    </citation>
    <scope>NUCLEOTIDE SEQUENCE [LARGE SCALE GENOMIC DNA]</scope>
    <source>
        <strain evidence="3 4">DSM 103733</strain>
    </source>
</reference>
<accession>A0A841K0I9</accession>
<evidence type="ECO:0000313" key="3">
    <source>
        <dbReference type="EMBL" id="MBB6143764.1"/>
    </source>
</evidence>
<comment type="caution">
    <text evidence="3">The sequence shown here is derived from an EMBL/GenBank/DDBJ whole genome shotgun (WGS) entry which is preliminary data.</text>
</comment>
<dbReference type="Proteomes" id="UP000538666">
    <property type="component" value="Unassembled WGS sequence"/>
</dbReference>
<sequence>MSESTHTHHEQGSHQKDVHHDHRPYWKRAHRDWRFWVAVFFIGAALFIYVTTVDLSLVPNKHPHSVPVGQ</sequence>
<keyword evidence="2" id="KW-0812">Transmembrane</keyword>
<dbReference type="OrthoDB" id="123358at2"/>
<proteinExistence type="predicted"/>
<feature type="transmembrane region" description="Helical" evidence="2">
    <location>
        <begin position="33"/>
        <end position="51"/>
    </location>
</feature>
<evidence type="ECO:0000256" key="1">
    <source>
        <dbReference type="SAM" id="MobiDB-lite"/>
    </source>
</evidence>
<dbReference type="RefSeq" id="WP_050058654.1">
    <property type="nucleotide sequence ID" value="NZ_JACHEK010000003.1"/>
</dbReference>